<evidence type="ECO:0000256" key="1">
    <source>
        <dbReference type="SAM" id="MobiDB-lite"/>
    </source>
</evidence>
<keyword evidence="3" id="KW-1185">Reference proteome</keyword>
<protein>
    <submittedName>
        <fullName evidence="2">Uncharacterized protein</fullName>
    </submittedName>
</protein>
<proteinExistence type="predicted"/>
<evidence type="ECO:0000313" key="2">
    <source>
        <dbReference type="EMBL" id="SMX49064.1"/>
    </source>
</evidence>
<name>A0A238L1V1_9RHOB</name>
<dbReference type="Proteomes" id="UP000220836">
    <property type="component" value="Unassembled WGS sequence"/>
</dbReference>
<feature type="region of interest" description="Disordered" evidence="1">
    <location>
        <begin position="1"/>
        <end position="23"/>
    </location>
</feature>
<sequence length="79" mass="8845">MGADSMPRYHRAAAQDRASAAAPQYRGKALKPRMIIRVLCVLQCSVGQMAAKRIWLTCIFTRGTNLKCHPSIKKYRAIP</sequence>
<evidence type="ECO:0000313" key="3">
    <source>
        <dbReference type="Proteomes" id="UP000220836"/>
    </source>
</evidence>
<gene>
    <name evidence="2" type="ORF">PEV8663_04080</name>
</gene>
<dbReference type="EMBL" id="FXYH01000020">
    <property type="protein sequence ID" value="SMX49064.1"/>
    <property type="molecule type" value="Genomic_DNA"/>
</dbReference>
<reference evidence="2 3" key="1">
    <citation type="submission" date="2017-05" db="EMBL/GenBank/DDBJ databases">
        <authorList>
            <person name="Song R."/>
            <person name="Chenine A.L."/>
            <person name="Ruprecht R.M."/>
        </authorList>
    </citation>
    <scope>NUCLEOTIDE SEQUENCE [LARGE SCALE GENOMIC DNA]</scope>
    <source>
        <strain evidence="2 3">CECT 8663</strain>
    </source>
</reference>
<accession>A0A238L1V1</accession>
<organism evidence="2 3">
    <name type="scientific">Pelagimonas varians</name>
    <dbReference type="NCBI Taxonomy" id="696760"/>
    <lineage>
        <taxon>Bacteria</taxon>
        <taxon>Pseudomonadati</taxon>
        <taxon>Pseudomonadota</taxon>
        <taxon>Alphaproteobacteria</taxon>
        <taxon>Rhodobacterales</taxon>
        <taxon>Roseobacteraceae</taxon>
        <taxon>Pelagimonas</taxon>
    </lineage>
</organism>
<dbReference type="AlphaFoldDB" id="A0A238L1V1"/>